<protein>
    <submittedName>
        <fullName evidence="1">Uncharacterized protein</fullName>
    </submittedName>
</protein>
<dbReference type="AlphaFoldDB" id="A0A7Z8YBI0"/>
<organism evidence="1 2">
    <name type="scientific">Capnocytophaga ochracea</name>
    <dbReference type="NCBI Taxonomy" id="1018"/>
    <lineage>
        <taxon>Bacteria</taxon>
        <taxon>Pseudomonadati</taxon>
        <taxon>Bacteroidota</taxon>
        <taxon>Flavobacteriia</taxon>
        <taxon>Flavobacteriales</taxon>
        <taxon>Flavobacteriaceae</taxon>
        <taxon>Capnocytophaga</taxon>
    </lineage>
</organism>
<gene>
    <name evidence="1" type="ORF">NCTC11458_00540</name>
</gene>
<name>A0A7Z8YBI0_CAPOC</name>
<comment type="caution">
    <text evidence="1">The sequence shown here is derived from an EMBL/GenBank/DDBJ whole genome shotgun (WGS) entry which is preliminary data.</text>
</comment>
<dbReference type="EMBL" id="UYIQ01000001">
    <property type="protein sequence ID" value="VDG81254.1"/>
    <property type="molecule type" value="Genomic_DNA"/>
</dbReference>
<accession>A0A7Z8YBI0</accession>
<reference evidence="1 2" key="1">
    <citation type="submission" date="2018-11" db="EMBL/GenBank/DDBJ databases">
        <authorList>
            <consortium name="Pathogen Informatics"/>
        </authorList>
    </citation>
    <scope>NUCLEOTIDE SEQUENCE [LARGE SCALE GENOMIC DNA]</scope>
    <source>
        <strain evidence="1 2">NCTC11458</strain>
    </source>
</reference>
<proteinExistence type="predicted"/>
<dbReference type="Proteomes" id="UP000276733">
    <property type="component" value="Unassembled WGS sequence"/>
</dbReference>
<sequence>MLHTFFITIFQEKFFTILPSSFITRHLSFLPFFRRYIPPSPWERDGVRITFLSPRNPAFNIFFTIVLY</sequence>
<evidence type="ECO:0000313" key="1">
    <source>
        <dbReference type="EMBL" id="VDG81254.1"/>
    </source>
</evidence>
<evidence type="ECO:0000313" key="2">
    <source>
        <dbReference type="Proteomes" id="UP000276733"/>
    </source>
</evidence>